<feature type="transmembrane region" description="Helical" evidence="3">
    <location>
        <begin position="405"/>
        <end position="427"/>
    </location>
</feature>
<dbReference type="GO" id="GO:0022857">
    <property type="term" value="F:transmembrane transporter activity"/>
    <property type="evidence" value="ECO:0007669"/>
    <property type="project" value="InterPro"/>
</dbReference>
<keyword evidence="3" id="KW-0472">Membrane</keyword>
<evidence type="ECO:0000313" key="5">
    <source>
        <dbReference type="EMBL" id="KAH3670370.1"/>
    </source>
</evidence>
<comment type="similarity">
    <text evidence="2">Belongs to the major facilitator superfamily. Monocarboxylate porter (TC 2.A.1.13) family.</text>
</comment>
<evidence type="ECO:0000256" key="2">
    <source>
        <dbReference type="ARBA" id="ARBA00006727"/>
    </source>
</evidence>
<dbReference type="InterPro" id="IPR011701">
    <property type="entry name" value="MFS"/>
</dbReference>
<dbReference type="Gene3D" id="1.20.1250.20">
    <property type="entry name" value="MFS general substrate transporter like domains"/>
    <property type="match status" value="2"/>
</dbReference>
<keyword evidence="6" id="KW-1185">Reference proteome</keyword>
<feature type="transmembrane region" description="Helical" evidence="3">
    <location>
        <begin position="174"/>
        <end position="194"/>
    </location>
</feature>
<feature type="transmembrane region" description="Helical" evidence="3">
    <location>
        <begin position="41"/>
        <end position="64"/>
    </location>
</feature>
<feature type="transmembrane region" description="Helical" evidence="3">
    <location>
        <begin position="309"/>
        <end position="329"/>
    </location>
</feature>
<feature type="transmembrane region" description="Helical" evidence="3">
    <location>
        <begin position="116"/>
        <end position="135"/>
    </location>
</feature>
<evidence type="ECO:0000256" key="3">
    <source>
        <dbReference type="SAM" id="Phobius"/>
    </source>
</evidence>
<name>A0A9P8T9K3_9ASCO</name>
<reference evidence="5" key="2">
    <citation type="submission" date="2021-01" db="EMBL/GenBank/DDBJ databases">
        <authorList>
            <person name="Schikora-Tamarit M.A."/>
        </authorList>
    </citation>
    <scope>NUCLEOTIDE SEQUENCE</scope>
    <source>
        <strain evidence="5">CBS6075</strain>
    </source>
</reference>
<dbReference type="PROSITE" id="PS50850">
    <property type="entry name" value="MFS"/>
    <property type="match status" value="1"/>
</dbReference>
<proteinExistence type="inferred from homology"/>
<organism evidence="5 6">
    <name type="scientific">Ogataea philodendri</name>
    <dbReference type="NCBI Taxonomy" id="1378263"/>
    <lineage>
        <taxon>Eukaryota</taxon>
        <taxon>Fungi</taxon>
        <taxon>Dikarya</taxon>
        <taxon>Ascomycota</taxon>
        <taxon>Saccharomycotina</taxon>
        <taxon>Pichiomycetes</taxon>
        <taxon>Pichiales</taxon>
        <taxon>Pichiaceae</taxon>
        <taxon>Ogataea</taxon>
    </lineage>
</organism>
<protein>
    <recommendedName>
        <fullName evidence="4">Major facilitator superfamily (MFS) profile domain-containing protein</fullName>
    </recommendedName>
</protein>
<feature type="domain" description="Major facilitator superfamily (MFS) profile" evidence="4">
    <location>
        <begin position="35"/>
        <end position="429"/>
    </location>
</feature>
<dbReference type="Pfam" id="PF07690">
    <property type="entry name" value="MFS_1"/>
    <property type="match status" value="1"/>
</dbReference>
<feature type="transmembrane region" description="Helical" evidence="3">
    <location>
        <begin position="84"/>
        <end position="104"/>
    </location>
</feature>
<dbReference type="InterPro" id="IPR050327">
    <property type="entry name" value="Proton-linked_MCT"/>
</dbReference>
<comment type="subcellular location">
    <subcellularLocation>
        <location evidence="1">Membrane</location>
        <topology evidence="1">Multi-pass membrane protein</topology>
    </subcellularLocation>
</comment>
<dbReference type="Proteomes" id="UP000769157">
    <property type="component" value="Unassembled WGS sequence"/>
</dbReference>
<dbReference type="AlphaFoldDB" id="A0A9P8T9K3"/>
<dbReference type="EMBL" id="JAEUBE010000087">
    <property type="protein sequence ID" value="KAH3670370.1"/>
    <property type="molecule type" value="Genomic_DNA"/>
</dbReference>
<keyword evidence="3" id="KW-0812">Transmembrane</keyword>
<dbReference type="SUPFAM" id="SSF103473">
    <property type="entry name" value="MFS general substrate transporter"/>
    <property type="match status" value="1"/>
</dbReference>
<feature type="transmembrane region" description="Helical" evidence="3">
    <location>
        <begin position="371"/>
        <end position="393"/>
    </location>
</feature>
<dbReference type="InterPro" id="IPR036259">
    <property type="entry name" value="MFS_trans_sf"/>
</dbReference>
<dbReference type="PANTHER" id="PTHR11360:SF284">
    <property type="entry name" value="EG:103B4.3 PROTEIN-RELATED"/>
    <property type="match status" value="1"/>
</dbReference>
<feature type="transmembrane region" description="Helical" evidence="3">
    <location>
        <begin position="246"/>
        <end position="266"/>
    </location>
</feature>
<evidence type="ECO:0000259" key="4">
    <source>
        <dbReference type="PROSITE" id="PS50850"/>
    </source>
</evidence>
<dbReference type="GO" id="GO:0016020">
    <property type="term" value="C:membrane"/>
    <property type="evidence" value="ECO:0007669"/>
    <property type="project" value="UniProtKB-SubCell"/>
</dbReference>
<dbReference type="InterPro" id="IPR020846">
    <property type="entry name" value="MFS_dom"/>
</dbReference>
<dbReference type="GeneID" id="70232853"/>
<sequence length="431" mass="46563">METSRQQNNATSQSDFEQIGTAANEVAASDDLIDEITWPAVAILVSGFFANFIVFGIGFSYGVFQEFYLSPKGPLYGQKQSQVAMIGTLATSLTYCGGIFQNFIRNHYSTRLSMSCGTLMLALGMILAGSCTQVWQFSLTQGVMFGIGSSTCYLPPVIYGPQYFKRWRGTANGIIFSGTGFGALSFAFLTRYLLTAIGWRWTLRTLGLISLIVVGTCSQFVTPHPDYVAHSDSLVLNMSVIRSRKFLLQILAAGFQSLAYLIPLTYMSSYGITLGFTENQGATFIGINNAINAVAKIAVGRAADHVGRVNMLAICCLSSTVVVFALWLVPQRETFTTFVVLYGVTSGPIISLLPATLVETFGISLYHSVSGLLYFSRGVGNALGSPIAGLLVGTSAERPSNYRSVIIYTGTALAMASLLVVSFRLSVNKRH</sequence>
<dbReference type="OrthoDB" id="410267at2759"/>
<dbReference type="PANTHER" id="PTHR11360">
    <property type="entry name" value="MONOCARBOXYLATE TRANSPORTER"/>
    <property type="match status" value="1"/>
</dbReference>
<accession>A0A9P8T9K3</accession>
<keyword evidence="3" id="KW-1133">Transmembrane helix</keyword>
<gene>
    <name evidence="5" type="ORF">OGAPHI_000885</name>
</gene>
<evidence type="ECO:0000313" key="6">
    <source>
        <dbReference type="Proteomes" id="UP000769157"/>
    </source>
</evidence>
<feature type="transmembrane region" description="Helical" evidence="3">
    <location>
        <begin position="335"/>
        <end position="359"/>
    </location>
</feature>
<comment type="caution">
    <text evidence="5">The sequence shown here is derived from an EMBL/GenBank/DDBJ whole genome shotgun (WGS) entry which is preliminary data.</text>
</comment>
<reference evidence="5" key="1">
    <citation type="journal article" date="2021" name="Open Biol.">
        <title>Shared evolutionary footprints suggest mitochondrial oxidative damage underlies multiple complex I losses in fungi.</title>
        <authorList>
            <person name="Schikora-Tamarit M.A."/>
            <person name="Marcet-Houben M."/>
            <person name="Nosek J."/>
            <person name="Gabaldon T."/>
        </authorList>
    </citation>
    <scope>NUCLEOTIDE SEQUENCE</scope>
    <source>
        <strain evidence="5">CBS6075</strain>
    </source>
</reference>
<dbReference type="RefSeq" id="XP_046063795.1">
    <property type="nucleotide sequence ID" value="XM_046209028.1"/>
</dbReference>
<evidence type="ECO:0000256" key="1">
    <source>
        <dbReference type="ARBA" id="ARBA00004141"/>
    </source>
</evidence>